<accession>A0A6G7XG93</accession>
<dbReference type="Pfam" id="PF17940">
    <property type="entry name" value="TetR_C_31"/>
    <property type="match status" value="1"/>
</dbReference>
<sequence length="222" mass="23691">MEKTFDELRGSASVGREKMVAAAASLLIEQGPDSITHRKVAEAAHVPLGSANYFFPTKKQLYAFAVEAAEAMRLQSAQQMADSLAPAPRTPAETAKLLIQTWYAPHVGPDVVRARLYPMIDALHDPELGAVMGKSRPKLLAVLTEVLEKCGFANAKDADLVALVLDGSLLYDRHSSEPDTLKIAERQVARQLVLITASAVTLSGVSAGTGTKAGQDRPFPSG</sequence>
<evidence type="ECO:0000256" key="1">
    <source>
        <dbReference type="ARBA" id="ARBA00023125"/>
    </source>
</evidence>
<organism evidence="4 5">
    <name type="scientific">Leucobacter viscericola</name>
    <dbReference type="NCBI Taxonomy" id="2714935"/>
    <lineage>
        <taxon>Bacteria</taxon>
        <taxon>Bacillati</taxon>
        <taxon>Actinomycetota</taxon>
        <taxon>Actinomycetes</taxon>
        <taxon>Micrococcales</taxon>
        <taxon>Microbacteriaceae</taxon>
        <taxon>Leucobacter</taxon>
    </lineage>
</organism>
<keyword evidence="1 2" id="KW-0238">DNA-binding</keyword>
<dbReference type="Pfam" id="PF00440">
    <property type="entry name" value="TetR_N"/>
    <property type="match status" value="1"/>
</dbReference>
<dbReference type="Gene3D" id="1.10.357.10">
    <property type="entry name" value="Tetracycline Repressor, domain 2"/>
    <property type="match status" value="1"/>
</dbReference>
<evidence type="ECO:0000259" key="3">
    <source>
        <dbReference type="PROSITE" id="PS50977"/>
    </source>
</evidence>
<dbReference type="SUPFAM" id="SSF46689">
    <property type="entry name" value="Homeodomain-like"/>
    <property type="match status" value="1"/>
</dbReference>
<feature type="DNA-binding region" description="H-T-H motif" evidence="2">
    <location>
        <begin position="36"/>
        <end position="55"/>
    </location>
</feature>
<keyword evidence="5" id="KW-1185">Reference proteome</keyword>
<proteinExistence type="predicted"/>
<gene>
    <name evidence="4" type="ORF">G7068_09410</name>
</gene>
<dbReference type="PROSITE" id="PS50977">
    <property type="entry name" value="HTH_TETR_2"/>
    <property type="match status" value="1"/>
</dbReference>
<feature type="domain" description="HTH tetR-type" evidence="3">
    <location>
        <begin position="13"/>
        <end position="73"/>
    </location>
</feature>
<dbReference type="KEGG" id="lvi:G7068_09410"/>
<dbReference type="EMBL" id="CP049863">
    <property type="protein sequence ID" value="QIK63391.1"/>
    <property type="molecule type" value="Genomic_DNA"/>
</dbReference>
<protein>
    <submittedName>
        <fullName evidence="4">TetR family transcriptional regulator</fullName>
    </submittedName>
</protein>
<evidence type="ECO:0000256" key="2">
    <source>
        <dbReference type="PROSITE-ProRule" id="PRU00335"/>
    </source>
</evidence>
<evidence type="ECO:0000313" key="4">
    <source>
        <dbReference type="EMBL" id="QIK63391.1"/>
    </source>
</evidence>
<dbReference type="InterPro" id="IPR001647">
    <property type="entry name" value="HTH_TetR"/>
</dbReference>
<dbReference type="InterPro" id="IPR041583">
    <property type="entry name" value="TetR_C_31"/>
</dbReference>
<dbReference type="AlphaFoldDB" id="A0A6G7XG93"/>
<dbReference type="InterPro" id="IPR009057">
    <property type="entry name" value="Homeodomain-like_sf"/>
</dbReference>
<evidence type="ECO:0000313" key="5">
    <source>
        <dbReference type="Proteomes" id="UP000502677"/>
    </source>
</evidence>
<reference evidence="4 5" key="1">
    <citation type="submission" date="2020-03" db="EMBL/GenBank/DDBJ databases">
        <title>Leucobacter sp. nov., isolated from beetles.</title>
        <authorList>
            <person name="Hyun D.-W."/>
            <person name="Bae J.-W."/>
        </authorList>
    </citation>
    <scope>NUCLEOTIDE SEQUENCE [LARGE SCALE GENOMIC DNA]</scope>
    <source>
        <strain evidence="4 5">HDW9C</strain>
    </source>
</reference>
<name>A0A6G7XG93_9MICO</name>
<dbReference type="RefSeq" id="WP_166291451.1">
    <property type="nucleotide sequence ID" value="NZ_CP049863.1"/>
</dbReference>
<dbReference type="GO" id="GO:0003677">
    <property type="term" value="F:DNA binding"/>
    <property type="evidence" value="ECO:0007669"/>
    <property type="project" value="UniProtKB-UniRule"/>
</dbReference>
<dbReference type="Proteomes" id="UP000502677">
    <property type="component" value="Chromosome"/>
</dbReference>